<dbReference type="PANTHER" id="PTHR11092">
    <property type="entry name" value="SUGAR NUCLEOTIDE EPIMERASE RELATED"/>
    <property type="match status" value="1"/>
</dbReference>
<name>A0A420XHF6_9PAST</name>
<feature type="domain" description="NAD-dependent epimerase/dehydratase" evidence="2">
    <location>
        <begin position="3"/>
        <end position="222"/>
    </location>
</feature>
<dbReference type="OrthoDB" id="9801773at2"/>
<comment type="caution">
    <text evidence="4">The sequence shown here is derived from an EMBL/GenBank/DDBJ whole genome shotgun (WGS) entry which is preliminary data.</text>
</comment>
<dbReference type="NCBIfam" id="TIGR01777">
    <property type="entry name" value="yfcH"/>
    <property type="match status" value="1"/>
</dbReference>
<sequence>MNILITGGTGFIGKELCQKLIDQNHTLSILSRSPHQNTQAVTYYQTLANFDNLNGFDAIINLAGEPIFDKKWTTKQKDILRASRINITQQLVDLIKNSNHPPHTFISGSATGFYGDLPKQNNAKYYDELTACGDQFAAQLCADWENTALKANSDKTRVCLIRTGIVLNKEGGALKRMLPLYKLGLGGKIGNGSQYWSWISLEDHVNAILFLLNNPNSKGAYNFVSPEPITHAEFNRILSQVVKRPAFFHAPEIMLKMILGERSQLLLDNQPLVPQKLLNEGFTFQDNKLTPSLFL</sequence>
<organism evidence="4 5">
    <name type="scientific">Otariodibacter oris</name>
    <dbReference type="NCBI Taxonomy" id="1032623"/>
    <lineage>
        <taxon>Bacteria</taxon>
        <taxon>Pseudomonadati</taxon>
        <taxon>Pseudomonadota</taxon>
        <taxon>Gammaproteobacteria</taxon>
        <taxon>Pasteurellales</taxon>
        <taxon>Pasteurellaceae</taxon>
        <taxon>Otariodibacter</taxon>
    </lineage>
</organism>
<protein>
    <recommendedName>
        <fullName evidence="6">TIGR01777 family protein</fullName>
    </recommendedName>
</protein>
<dbReference type="RefSeq" id="WP_121120914.1">
    <property type="nucleotide sequence ID" value="NZ_CP016604.1"/>
</dbReference>
<evidence type="ECO:0008006" key="6">
    <source>
        <dbReference type="Google" id="ProtNLM"/>
    </source>
</evidence>
<dbReference type="Proteomes" id="UP000280099">
    <property type="component" value="Unassembled WGS sequence"/>
</dbReference>
<evidence type="ECO:0000259" key="3">
    <source>
        <dbReference type="Pfam" id="PF08338"/>
    </source>
</evidence>
<feature type="domain" description="DUF1731" evidence="3">
    <location>
        <begin position="250"/>
        <end position="291"/>
    </location>
</feature>
<dbReference type="SUPFAM" id="SSF51735">
    <property type="entry name" value="NAD(P)-binding Rossmann-fold domains"/>
    <property type="match status" value="1"/>
</dbReference>
<evidence type="ECO:0000313" key="5">
    <source>
        <dbReference type="Proteomes" id="UP000280099"/>
    </source>
</evidence>
<evidence type="ECO:0000259" key="2">
    <source>
        <dbReference type="Pfam" id="PF01370"/>
    </source>
</evidence>
<comment type="similarity">
    <text evidence="1">Belongs to the NAD(P)-dependent epimerase/dehydratase family. SDR39U1 subfamily.</text>
</comment>
<dbReference type="Pfam" id="PF08338">
    <property type="entry name" value="DUF1731"/>
    <property type="match status" value="1"/>
</dbReference>
<evidence type="ECO:0000256" key="1">
    <source>
        <dbReference type="ARBA" id="ARBA00009353"/>
    </source>
</evidence>
<dbReference type="Pfam" id="PF01370">
    <property type="entry name" value="Epimerase"/>
    <property type="match status" value="1"/>
</dbReference>
<dbReference type="InterPro" id="IPR013549">
    <property type="entry name" value="DUF1731"/>
</dbReference>
<dbReference type="AlphaFoldDB" id="A0A420XHF6"/>
<dbReference type="InterPro" id="IPR001509">
    <property type="entry name" value="Epimerase_deHydtase"/>
</dbReference>
<dbReference type="EMBL" id="RBJC01000004">
    <property type="protein sequence ID" value="RKR76794.1"/>
    <property type="molecule type" value="Genomic_DNA"/>
</dbReference>
<dbReference type="InterPro" id="IPR010099">
    <property type="entry name" value="SDR39U1"/>
</dbReference>
<dbReference type="InterPro" id="IPR036291">
    <property type="entry name" value="NAD(P)-bd_dom_sf"/>
</dbReference>
<dbReference type="Gene3D" id="3.40.50.720">
    <property type="entry name" value="NAD(P)-binding Rossmann-like Domain"/>
    <property type="match status" value="1"/>
</dbReference>
<dbReference type="PANTHER" id="PTHR11092:SF0">
    <property type="entry name" value="EPIMERASE FAMILY PROTEIN SDR39U1"/>
    <property type="match status" value="1"/>
</dbReference>
<reference evidence="4 5" key="1">
    <citation type="submission" date="2018-10" db="EMBL/GenBank/DDBJ databases">
        <title>Genomic Encyclopedia of Type Strains, Phase IV (KMG-IV): sequencing the most valuable type-strain genomes for metagenomic binning, comparative biology and taxonomic classification.</title>
        <authorList>
            <person name="Goeker M."/>
        </authorList>
    </citation>
    <scope>NUCLEOTIDE SEQUENCE [LARGE SCALE GENOMIC DNA]</scope>
    <source>
        <strain evidence="4 5">DSM 23800</strain>
    </source>
</reference>
<gene>
    <name evidence="4" type="ORF">DES31_0102</name>
</gene>
<evidence type="ECO:0000313" key="4">
    <source>
        <dbReference type="EMBL" id="RKR76794.1"/>
    </source>
</evidence>
<proteinExistence type="inferred from homology"/>
<dbReference type="CDD" id="cd05242">
    <property type="entry name" value="SDR_a8"/>
    <property type="match status" value="1"/>
</dbReference>
<accession>A0A420XHF6</accession>
<keyword evidence="5" id="KW-1185">Reference proteome</keyword>